<dbReference type="GO" id="GO:0008233">
    <property type="term" value="F:peptidase activity"/>
    <property type="evidence" value="ECO:0007669"/>
    <property type="project" value="InterPro"/>
</dbReference>
<accession>A0A346XX71</accession>
<dbReference type="InterPro" id="IPR007253">
    <property type="entry name" value="Cell_wall-bd_2"/>
</dbReference>
<evidence type="ECO:0000313" key="2">
    <source>
        <dbReference type="EMBL" id="AXV06818.1"/>
    </source>
</evidence>
<organism evidence="2 3">
    <name type="scientific">Euzebya pacifica</name>
    <dbReference type="NCBI Taxonomy" id="1608957"/>
    <lineage>
        <taxon>Bacteria</taxon>
        <taxon>Bacillati</taxon>
        <taxon>Actinomycetota</taxon>
        <taxon>Nitriliruptoria</taxon>
        <taxon>Euzebyales</taxon>
    </lineage>
</organism>
<dbReference type="KEGG" id="euz:DVS28_a2135"/>
<dbReference type="InterPro" id="IPR009045">
    <property type="entry name" value="Zn_M74/Hedgehog-like"/>
</dbReference>
<name>A0A346XX71_9ACTN</name>
<dbReference type="PANTHER" id="PTHR30032:SF8">
    <property type="entry name" value="GERMINATION-SPECIFIC N-ACETYLMURAMOYL-L-ALANINE AMIDASE"/>
    <property type="match status" value="1"/>
</dbReference>
<feature type="domain" description="Peptidase M15C" evidence="1">
    <location>
        <begin position="446"/>
        <end position="524"/>
    </location>
</feature>
<dbReference type="InterPro" id="IPR039561">
    <property type="entry name" value="Peptidase_M15C"/>
</dbReference>
<protein>
    <recommendedName>
        <fullName evidence="1">Peptidase M15C domain-containing protein</fullName>
    </recommendedName>
</protein>
<dbReference type="AlphaFoldDB" id="A0A346XX71"/>
<dbReference type="Pfam" id="PF13539">
    <property type="entry name" value="Peptidase_M15_4"/>
    <property type="match status" value="1"/>
</dbReference>
<dbReference type="PANTHER" id="PTHR30032">
    <property type="entry name" value="N-ACETYLMURAMOYL-L-ALANINE AMIDASE-RELATED"/>
    <property type="match status" value="1"/>
</dbReference>
<dbReference type="Pfam" id="PF04122">
    <property type="entry name" value="CW_binding_2"/>
    <property type="match status" value="3"/>
</dbReference>
<sequence length="528" mass="54169">MRPAPSSSHRVRSHTSPAGLSTIVLVLGLLLGGGHVLAAVQPGGGVDAPDQLVGRFDGVNRADTAARAALDGWGTRDRVVLVDGATWTDALVGAHLAARLDVPVLVSGPSVPSETLSTVERMGVEDVVAVGAVAVPDGTAVQRLTAADPVALAVAALDLVPSVAGQPLVLVSAAGFADALAAANLAPAGLLLTEPDRLAPAAAEAIRRHEPSTVVLVGGTAALSDQVADDVRALGVAVQRVAGPTRVDTALAAHRPGSDVVVVASADGFADAVAMVPWAARRTAGLLLTPHDELPSHVDVALREGATASIVIAGGTAVVGNFVDRQAAAAVTDQPPPGFVGAVRALTQEEQTAMTGVSWHEGCPVPLQDLVVVDLAHWDADGNVVDDGLLVVHHEVGADVLGVMATAFDARFPLTRVRPVREYGGDDDASMAADNTSAFNCRVVAGTSTWSTHSWGTAVDINPVENPWVRGEAVEPPAGRDWLDRADVRPGMVVEGGPIVAAFDALGWGWGGRWSSSRDYQHFSRSGR</sequence>
<evidence type="ECO:0000313" key="3">
    <source>
        <dbReference type="Proteomes" id="UP000264006"/>
    </source>
</evidence>
<gene>
    <name evidence="2" type="ORF">DVS28_a2135</name>
</gene>
<proteinExistence type="predicted"/>
<dbReference type="SUPFAM" id="SSF55166">
    <property type="entry name" value="Hedgehog/DD-peptidase"/>
    <property type="match status" value="1"/>
</dbReference>
<dbReference type="Proteomes" id="UP000264006">
    <property type="component" value="Chromosome"/>
</dbReference>
<evidence type="ECO:0000259" key="1">
    <source>
        <dbReference type="Pfam" id="PF13539"/>
    </source>
</evidence>
<keyword evidence="3" id="KW-1185">Reference proteome</keyword>
<dbReference type="OrthoDB" id="9799970at2"/>
<dbReference type="Gene3D" id="3.30.1380.10">
    <property type="match status" value="1"/>
</dbReference>
<reference evidence="2 3" key="1">
    <citation type="submission" date="2018-09" db="EMBL/GenBank/DDBJ databases">
        <title>Complete genome sequence of Euzebya sp. DY32-46 isolated from seawater of Pacific Ocean.</title>
        <authorList>
            <person name="Xu L."/>
            <person name="Wu Y.-H."/>
            <person name="Xu X.-W."/>
        </authorList>
    </citation>
    <scope>NUCLEOTIDE SEQUENCE [LARGE SCALE GENOMIC DNA]</scope>
    <source>
        <strain evidence="2 3">DY32-46</strain>
    </source>
</reference>
<dbReference type="EMBL" id="CP031165">
    <property type="protein sequence ID" value="AXV06818.1"/>
    <property type="molecule type" value="Genomic_DNA"/>
</dbReference>
<dbReference type="InterPro" id="IPR051922">
    <property type="entry name" value="Bact_Sporulation_Assoc"/>
</dbReference>